<accession>A0A7C8MRG9</accession>
<dbReference type="SUPFAM" id="SSF48403">
    <property type="entry name" value="Ankyrin repeat"/>
    <property type="match status" value="2"/>
</dbReference>
<evidence type="ECO:0000256" key="1">
    <source>
        <dbReference type="ARBA" id="ARBA00022737"/>
    </source>
</evidence>
<dbReference type="EMBL" id="WUBL01000063">
    <property type="protein sequence ID" value="KAF2967671.1"/>
    <property type="molecule type" value="Genomic_DNA"/>
</dbReference>
<evidence type="ECO:0000256" key="2">
    <source>
        <dbReference type="ARBA" id="ARBA00023043"/>
    </source>
</evidence>
<dbReference type="Proteomes" id="UP000481858">
    <property type="component" value="Unassembled WGS sequence"/>
</dbReference>
<keyword evidence="1" id="KW-0677">Repeat</keyword>
<dbReference type="SMART" id="SM00248">
    <property type="entry name" value="ANK"/>
    <property type="match status" value="9"/>
</dbReference>
<organism evidence="5 6">
    <name type="scientific">Xylaria multiplex</name>
    <dbReference type="NCBI Taxonomy" id="323545"/>
    <lineage>
        <taxon>Eukaryota</taxon>
        <taxon>Fungi</taxon>
        <taxon>Dikarya</taxon>
        <taxon>Ascomycota</taxon>
        <taxon>Pezizomycotina</taxon>
        <taxon>Sordariomycetes</taxon>
        <taxon>Xylariomycetidae</taxon>
        <taxon>Xylariales</taxon>
        <taxon>Xylariaceae</taxon>
        <taxon>Xylaria</taxon>
    </lineage>
</organism>
<dbReference type="InterPro" id="IPR002110">
    <property type="entry name" value="Ankyrin_rpt"/>
</dbReference>
<dbReference type="Pfam" id="PF14420">
    <property type="entry name" value="Clr5"/>
    <property type="match status" value="1"/>
</dbReference>
<keyword evidence="6" id="KW-1185">Reference proteome</keyword>
<comment type="caution">
    <text evidence="5">The sequence shown here is derived from an EMBL/GenBank/DDBJ whole genome shotgun (WGS) entry which is preliminary data.</text>
</comment>
<dbReference type="OrthoDB" id="539213at2759"/>
<dbReference type="Gene3D" id="1.25.40.20">
    <property type="entry name" value="Ankyrin repeat-containing domain"/>
    <property type="match status" value="3"/>
</dbReference>
<name>A0A7C8MRG9_9PEZI</name>
<protein>
    <recommendedName>
        <fullName evidence="4">Clr5 domain-containing protein</fullName>
    </recommendedName>
</protein>
<feature type="repeat" description="ANK" evidence="3">
    <location>
        <begin position="1150"/>
        <end position="1182"/>
    </location>
</feature>
<keyword evidence="2 3" id="KW-0040">ANK repeat</keyword>
<evidence type="ECO:0000313" key="5">
    <source>
        <dbReference type="EMBL" id="KAF2967671.1"/>
    </source>
</evidence>
<evidence type="ECO:0000256" key="3">
    <source>
        <dbReference type="PROSITE-ProRule" id="PRU00023"/>
    </source>
</evidence>
<gene>
    <name evidence="5" type="ORF">GQX73_g5908</name>
</gene>
<dbReference type="Pfam" id="PF12796">
    <property type="entry name" value="Ank_2"/>
    <property type="match status" value="1"/>
</dbReference>
<evidence type="ECO:0000259" key="4">
    <source>
        <dbReference type="Pfam" id="PF14420"/>
    </source>
</evidence>
<sequence length="1251" mass="140325">MAALPPPSRITEEEWDHYKEIIISLFLGTGYDEGQYHEEGDSQASGQTLDELAASMRLVHGFTASVSQFEVRLKMWGARKNLTPREWKSVFERLNRLPQTTKSRVVISGRVIHKNKVSRARRRYFNKKSQAFAETSAFDPSTVSTLAEQVHIEIQEVDGRWVQLLEMPTTPVLGTCRPLVTDTLVEAQTSRGLVARNDATQGNAAAHMPTIRRHNSMSHLVSEVPIETGLSSNRAVNAILDLDIGLDQDMPLEQASEIITTAPRGNSPAFVSFMEISDPSCSVNFSLSPQGANNIDWNPPLAFDDEPSPVNPFSPSPTLREFVGPHWAENYQSLSPRVTHVSFGTEMERIQFYYSSTIASANWLHTLPTCPRIRQRHQWVPPSATIVAKLVKDIINNVYHTSTDKTVPNIFNLVNCLLDEINASHPATTIRTANLQRSSVTFISILDNILSPECFFGEEFSKPPKNASTEFTVETRLYSRLLTSFANGFAGLRNIPVAGVLRFLSRHPTMQVSMIRFLSSNSEPVSKSLAENIFQAALEDDNVDIIKYLLDHSKLVHANNNVCHHRGWRCTPLEKAIQAKSFRAVKLLIGQMVDVNKSLQERFYGRPLHGLIHDIDRKATLDDRFLGFFDAFLLAGARIEANDIVWALEYSDPRIVIRLIEKYAPESPQELLSIGHILEDIITCLKETDATRAILLIIENCERLGVDWRLAKYSQHVNNALYKAASRGYKELVEALGDEETKLFVSLIVAIKSGDQTCLLALEERDILQRLEPRQLSDALTIALGEGNQQFAARILGVYLDISTKIDGVDDSFDVVTVFAAALANDFHDIAWMILAAAPFSYRDDGWGLFTVALKERKAGFARAIIEFGAVSLPERREEEEEDLVMEKFIEWGDYSIISDLWQVGLHIRYTPAGLLTQVAKEGQMSLFWTILESCWDDEVWSIAGQVAIECENLPLLDQLIARGTRADDEKILQYAVLERPSMVGPLLERYRNVYPQGRTGYGLTAINLAIDEYPKSSKLLDTFFSSGLLRGEILKGMGTRESPLCRAIGYDKHAYREKHPRKDLIERLLDASSDVNLLLKRVDHYLAIKTGNLEVVQLLIQKGAEVNMPVGRGIRRTPLQQAAEENNVEIVRLLLENKADVSAPPLKLEGATALQFAAIHGNCHMAMMLMGHGARLDVPPPIGPHGRWPLEGAAEHGRIDMIQLLWNINNGPFDDKQCQRAMRLAEYNGHFGCRDMINQLLGRPSIQDEM</sequence>
<evidence type="ECO:0000313" key="6">
    <source>
        <dbReference type="Proteomes" id="UP000481858"/>
    </source>
</evidence>
<dbReference type="InterPro" id="IPR036770">
    <property type="entry name" value="Ankyrin_rpt-contain_sf"/>
</dbReference>
<dbReference type="PANTHER" id="PTHR24171:SF9">
    <property type="entry name" value="ANKYRIN REPEAT DOMAIN-CONTAINING PROTEIN 39"/>
    <property type="match status" value="1"/>
</dbReference>
<dbReference type="PANTHER" id="PTHR24171">
    <property type="entry name" value="ANKYRIN REPEAT DOMAIN-CONTAINING PROTEIN 39-RELATED"/>
    <property type="match status" value="1"/>
</dbReference>
<dbReference type="PROSITE" id="PS50088">
    <property type="entry name" value="ANK_REPEAT"/>
    <property type="match status" value="3"/>
</dbReference>
<feature type="domain" description="Clr5" evidence="4">
    <location>
        <begin position="12"/>
        <end position="80"/>
    </location>
</feature>
<feature type="repeat" description="ANK" evidence="3">
    <location>
        <begin position="1115"/>
        <end position="1147"/>
    </location>
</feature>
<dbReference type="InParanoid" id="A0A7C8MRG9"/>
<dbReference type="InterPro" id="IPR025676">
    <property type="entry name" value="Clr5_dom"/>
</dbReference>
<dbReference type="PROSITE" id="PS50297">
    <property type="entry name" value="ANK_REP_REGION"/>
    <property type="match status" value="3"/>
</dbReference>
<feature type="repeat" description="ANK" evidence="3">
    <location>
        <begin position="1086"/>
        <end position="1112"/>
    </location>
</feature>
<reference evidence="5 6" key="1">
    <citation type="submission" date="2019-12" db="EMBL/GenBank/DDBJ databases">
        <title>Draft genome sequence of the ascomycete Xylaria multiplex DSM 110363.</title>
        <authorList>
            <person name="Buettner E."/>
            <person name="Kellner H."/>
        </authorList>
    </citation>
    <scope>NUCLEOTIDE SEQUENCE [LARGE SCALE GENOMIC DNA]</scope>
    <source>
        <strain evidence="5 6">DSM 110363</strain>
    </source>
</reference>
<dbReference type="AlphaFoldDB" id="A0A7C8MRG9"/>
<proteinExistence type="predicted"/>